<reference evidence="2 3" key="1">
    <citation type="submission" date="2016-01" db="EMBL/GenBank/DDBJ databases">
        <title>The new phylogeny of the genus Mycobacterium.</title>
        <authorList>
            <person name="Tarcisio F."/>
            <person name="Conor M."/>
            <person name="Antonella G."/>
            <person name="Elisabetta G."/>
            <person name="Giulia F.S."/>
            <person name="Sara T."/>
            <person name="Anna F."/>
            <person name="Clotilde B."/>
            <person name="Roberto B."/>
            <person name="Veronica D.S."/>
            <person name="Fabio R."/>
            <person name="Monica P."/>
            <person name="Olivier J."/>
            <person name="Enrico T."/>
            <person name="Nicola S."/>
        </authorList>
    </citation>
    <scope>NUCLEOTIDE SEQUENCE [LARGE SCALE GENOMIC DNA]</scope>
    <source>
        <strain evidence="2 3">DSM 44616</strain>
    </source>
</reference>
<protein>
    <recommendedName>
        <fullName evidence="1">PknH-like extracellular domain-containing protein</fullName>
    </recommendedName>
</protein>
<feature type="domain" description="PknH-like extracellular" evidence="1">
    <location>
        <begin position="68"/>
        <end position="237"/>
    </location>
</feature>
<organism evidence="2 3">
    <name type="scientific">Mycobacterium saskatchewanense</name>
    <dbReference type="NCBI Taxonomy" id="220927"/>
    <lineage>
        <taxon>Bacteria</taxon>
        <taxon>Bacillati</taxon>
        <taxon>Actinomycetota</taxon>
        <taxon>Actinomycetes</taxon>
        <taxon>Mycobacteriales</taxon>
        <taxon>Mycobacteriaceae</taxon>
        <taxon>Mycobacterium</taxon>
        <taxon>Mycobacterium simiae complex</taxon>
    </lineage>
</organism>
<dbReference type="InterPro" id="IPR038232">
    <property type="entry name" value="PknH-like_Extracell_sf"/>
</dbReference>
<dbReference type="Gene3D" id="3.40.1000.70">
    <property type="entry name" value="PknH-like extracellular domain"/>
    <property type="match status" value="1"/>
</dbReference>
<sequence length="243" mass="25360">MAMIAAGCTATVGGEAQPVPTPILRPLAGPALKRALLGRVPLSRVLKQSLVLDPRFPPRFGGPEVLRAAGPATSVDCLGVAGMLEQIAYQSSNVHGVAVEGWRHATKSASVTAVKEGIVSLPTAAEANTLFAEFSRQWQACEGKTQPLSDSVFRLKAKITQVRTAGSVLGATVWVAFESENSDSDSIPAERAVGVRGNCLVEVEVDLFNAVQSTPLSGDSDAGANSGAIEVAQRLMDNLDALR</sequence>
<accession>A0AAJ3NLN4</accession>
<evidence type="ECO:0000259" key="1">
    <source>
        <dbReference type="Pfam" id="PF14032"/>
    </source>
</evidence>
<keyword evidence="3" id="KW-1185">Reference proteome</keyword>
<gene>
    <name evidence="2" type="ORF">AWC23_23440</name>
</gene>
<dbReference type="InterPro" id="IPR026954">
    <property type="entry name" value="PknH-like_Extracell"/>
</dbReference>
<proteinExistence type="predicted"/>
<dbReference type="EMBL" id="LQPR01000070">
    <property type="protein sequence ID" value="ORW65885.1"/>
    <property type="molecule type" value="Genomic_DNA"/>
</dbReference>
<dbReference type="AlphaFoldDB" id="A0AAJ3NLN4"/>
<evidence type="ECO:0000313" key="2">
    <source>
        <dbReference type="EMBL" id="ORW65885.1"/>
    </source>
</evidence>
<name>A0AAJ3NLN4_9MYCO</name>
<evidence type="ECO:0000313" key="3">
    <source>
        <dbReference type="Proteomes" id="UP000193387"/>
    </source>
</evidence>
<dbReference type="Proteomes" id="UP000193387">
    <property type="component" value="Unassembled WGS sequence"/>
</dbReference>
<comment type="caution">
    <text evidence="2">The sequence shown here is derived from an EMBL/GenBank/DDBJ whole genome shotgun (WGS) entry which is preliminary data.</text>
</comment>
<dbReference type="Pfam" id="PF14032">
    <property type="entry name" value="PknH_C"/>
    <property type="match status" value="1"/>
</dbReference>